<feature type="transmembrane region" description="Helical" evidence="2">
    <location>
        <begin position="27"/>
        <end position="47"/>
    </location>
</feature>
<keyword evidence="3" id="KW-0858">Xylan degradation</keyword>
<reference evidence="3" key="1">
    <citation type="submission" date="2019-11" db="EMBL/GenBank/DDBJ databases">
        <authorList>
            <person name="Feng L."/>
        </authorList>
    </citation>
    <scope>NUCLEOTIDE SEQUENCE</scope>
    <source>
        <strain evidence="3">AodontolyticusLFYP35</strain>
    </source>
</reference>
<dbReference type="EC" id="3.2.1.8" evidence="3"/>
<keyword evidence="2" id="KW-0812">Transmembrane</keyword>
<dbReference type="Gene3D" id="3.40.50.1820">
    <property type="entry name" value="alpha/beta hydrolase"/>
    <property type="match status" value="1"/>
</dbReference>
<evidence type="ECO:0000313" key="3">
    <source>
        <dbReference type="EMBL" id="VYS72661.1"/>
    </source>
</evidence>
<protein>
    <submittedName>
        <fullName evidence="3">Endo-1,4-beta-xylanase Y</fullName>
        <ecNumber evidence="3">3.2.1.8</ecNumber>
    </submittedName>
</protein>
<dbReference type="PANTHER" id="PTHR48098">
    <property type="entry name" value="ENTEROCHELIN ESTERASE-RELATED"/>
    <property type="match status" value="1"/>
</dbReference>
<dbReference type="SUPFAM" id="SSF53474">
    <property type="entry name" value="alpha/beta-Hydrolases"/>
    <property type="match status" value="1"/>
</dbReference>
<evidence type="ECO:0000256" key="2">
    <source>
        <dbReference type="SAM" id="Phobius"/>
    </source>
</evidence>
<dbReference type="GO" id="GO:0045493">
    <property type="term" value="P:xylan catabolic process"/>
    <property type="evidence" value="ECO:0007669"/>
    <property type="project" value="UniProtKB-KW"/>
</dbReference>
<keyword evidence="3" id="KW-0624">Polysaccharide degradation</keyword>
<feature type="region of interest" description="Disordered" evidence="1">
    <location>
        <begin position="1"/>
        <end position="23"/>
    </location>
</feature>
<keyword evidence="3" id="KW-0119">Carbohydrate metabolism</keyword>
<sequence>MSTPTSPTHKTAEVPARQPRPRDRRRTIALAVGTLVAATGLVSAAGYEAYHASTPSPAVTHHEKADGTTVIIPAASENPIPLHGRIDTVDYQQEYQGVTYKKQALVYVPATYVQGIPANIAYLTHGWMSSAEEMADEVSPAIDDLERSGAVSPTIVVFATYYPDRSFVNDDFETDYQLNRFFATSEINTLIDTIESRYSTYAGGDTTDESLKASRTHRAFGGFSMGGITTWDVFALNPDYFYGYMPMAGESWIGRDHDAPLPQIADEVTLGVRSRNMGPQDFRIIASVGSDDPALDDMNPQLGEFYRKYPSLMTPQSLQVWIDEGGTHSLASVSRQLSHALPLLFPRQ</sequence>
<organism evidence="3">
    <name type="scientific">Schaalia odontolytica</name>
    <dbReference type="NCBI Taxonomy" id="1660"/>
    <lineage>
        <taxon>Bacteria</taxon>
        <taxon>Bacillati</taxon>
        <taxon>Actinomycetota</taxon>
        <taxon>Actinomycetes</taxon>
        <taxon>Actinomycetales</taxon>
        <taxon>Actinomycetaceae</taxon>
        <taxon>Schaalia</taxon>
    </lineage>
</organism>
<dbReference type="InterPro" id="IPR050583">
    <property type="entry name" value="Mycobacterial_A85_antigen"/>
</dbReference>
<dbReference type="AlphaFoldDB" id="A0A6N2QXF7"/>
<dbReference type="InterPro" id="IPR029058">
    <property type="entry name" value="AB_hydrolase_fold"/>
</dbReference>
<keyword evidence="3" id="KW-0326">Glycosidase</keyword>
<proteinExistence type="predicted"/>
<keyword evidence="2" id="KW-1133">Transmembrane helix</keyword>
<dbReference type="GO" id="GO:0031176">
    <property type="term" value="F:endo-1,4-beta-xylanase activity"/>
    <property type="evidence" value="ECO:0007669"/>
    <property type="project" value="UniProtKB-EC"/>
</dbReference>
<keyword evidence="2" id="KW-0472">Membrane</keyword>
<gene>
    <name evidence="3" type="primary">xynY</name>
    <name evidence="3" type="ORF">AOLFYP35_00043</name>
</gene>
<name>A0A6N2QXF7_9ACTO</name>
<accession>A0A6N2QXF7</accession>
<keyword evidence="3" id="KW-0378">Hydrolase</keyword>
<dbReference type="EMBL" id="CACRSM010000001">
    <property type="protein sequence ID" value="VYS72661.1"/>
    <property type="molecule type" value="Genomic_DNA"/>
</dbReference>
<evidence type="ECO:0000256" key="1">
    <source>
        <dbReference type="SAM" id="MobiDB-lite"/>
    </source>
</evidence>